<protein>
    <recommendedName>
        <fullName evidence="2">Orotate phosphoribosyltransferase</fullName>
    </recommendedName>
</protein>
<sequence>MSWESEKKKFYDFIIQNNVIGFFDEPITLKSGRKSYWYVNWRNIAEDVFLFDTLTDFLISYVKHLKLKPDCFYGVPEGATKLGVITQYKWAISDNNLTPGKFILSMGRAKPKEHGDPKDKFFLGIPKGRVIIVEDTTTTGGSLLKTIDNLIDFNVNIIAAIGLTNRNELRDDGRTVEEAIKQKKVRYYAMSDALDLLPNLNPNETIKSHIKNYFKKYGSKEIKF</sequence>
<dbReference type="GO" id="GO:0005737">
    <property type="term" value="C:cytoplasm"/>
    <property type="evidence" value="ECO:0007669"/>
    <property type="project" value="TreeGrafter"/>
</dbReference>
<reference evidence="1" key="1">
    <citation type="journal article" date="2014" name="Front. Microbiol.">
        <title>High frequency of phylogenetically diverse reductive dehalogenase-homologous genes in deep subseafloor sedimentary metagenomes.</title>
        <authorList>
            <person name="Kawai M."/>
            <person name="Futagami T."/>
            <person name="Toyoda A."/>
            <person name="Takaki Y."/>
            <person name="Nishi S."/>
            <person name="Hori S."/>
            <person name="Arai W."/>
            <person name="Tsubouchi T."/>
            <person name="Morono Y."/>
            <person name="Uchiyama I."/>
            <person name="Ito T."/>
            <person name="Fujiyama A."/>
            <person name="Inagaki F."/>
            <person name="Takami H."/>
        </authorList>
    </citation>
    <scope>NUCLEOTIDE SEQUENCE</scope>
    <source>
        <strain evidence="1">Expedition CK06-06</strain>
    </source>
</reference>
<dbReference type="InterPro" id="IPR029057">
    <property type="entry name" value="PRTase-like"/>
</dbReference>
<dbReference type="AlphaFoldDB" id="X1Q723"/>
<dbReference type="EMBL" id="BARW01000424">
    <property type="protein sequence ID" value="GAI64317.1"/>
    <property type="molecule type" value="Genomic_DNA"/>
</dbReference>
<dbReference type="PANTHER" id="PTHR46683">
    <property type="entry name" value="OROTATE PHOSPHORIBOSYLTRANSFERASE 1-RELATED"/>
    <property type="match status" value="1"/>
</dbReference>
<dbReference type="PANTHER" id="PTHR46683:SF1">
    <property type="entry name" value="OROTATE PHOSPHORIBOSYLTRANSFERASE 1-RELATED"/>
    <property type="match status" value="1"/>
</dbReference>
<dbReference type="CDD" id="cd06223">
    <property type="entry name" value="PRTases_typeI"/>
    <property type="match status" value="1"/>
</dbReference>
<dbReference type="GO" id="GO:0004588">
    <property type="term" value="F:orotate phosphoribosyltransferase activity"/>
    <property type="evidence" value="ECO:0007669"/>
    <property type="project" value="TreeGrafter"/>
</dbReference>
<proteinExistence type="predicted"/>
<evidence type="ECO:0008006" key="2">
    <source>
        <dbReference type="Google" id="ProtNLM"/>
    </source>
</evidence>
<evidence type="ECO:0000313" key="1">
    <source>
        <dbReference type="EMBL" id="GAI64317.1"/>
    </source>
</evidence>
<gene>
    <name evidence="1" type="ORF">S12H4_01925</name>
</gene>
<dbReference type="Gene3D" id="3.40.50.2020">
    <property type="match status" value="1"/>
</dbReference>
<name>X1Q723_9ZZZZ</name>
<dbReference type="GO" id="GO:0006207">
    <property type="term" value="P:'de novo' pyrimidine nucleobase biosynthetic process"/>
    <property type="evidence" value="ECO:0007669"/>
    <property type="project" value="TreeGrafter"/>
</dbReference>
<dbReference type="SUPFAM" id="SSF53271">
    <property type="entry name" value="PRTase-like"/>
    <property type="match status" value="1"/>
</dbReference>
<accession>X1Q723</accession>
<comment type="caution">
    <text evidence="1">The sequence shown here is derived from an EMBL/GenBank/DDBJ whole genome shotgun (WGS) entry which is preliminary data.</text>
</comment>
<dbReference type="GO" id="GO:0046132">
    <property type="term" value="P:pyrimidine ribonucleoside biosynthetic process"/>
    <property type="evidence" value="ECO:0007669"/>
    <property type="project" value="TreeGrafter"/>
</dbReference>
<organism evidence="1">
    <name type="scientific">marine sediment metagenome</name>
    <dbReference type="NCBI Taxonomy" id="412755"/>
    <lineage>
        <taxon>unclassified sequences</taxon>
        <taxon>metagenomes</taxon>
        <taxon>ecological metagenomes</taxon>
    </lineage>
</organism>
<dbReference type="GO" id="GO:0006221">
    <property type="term" value="P:pyrimidine nucleotide biosynthetic process"/>
    <property type="evidence" value="ECO:0007669"/>
    <property type="project" value="TreeGrafter"/>
</dbReference>
<dbReference type="InterPro" id="IPR000836">
    <property type="entry name" value="PRTase_dom"/>
</dbReference>